<gene>
    <name evidence="1" type="ORF">EXU30_00025</name>
</gene>
<evidence type="ECO:0000313" key="2">
    <source>
        <dbReference type="Proteomes" id="UP000291106"/>
    </source>
</evidence>
<sequence>MMLITTPNHVEHLGRKAMGKISSKVTKPFYKQKANVYIEMGHWHLERGEVDTAQRCFEVANTYHRLIVQHVQSDAVLEA</sequence>
<keyword evidence="2" id="KW-1185">Reference proteome</keyword>
<organism evidence="1 2">
    <name type="scientific">Shewanella maritima</name>
    <dbReference type="NCBI Taxonomy" id="2520507"/>
    <lineage>
        <taxon>Bacteria</taxon>
        <taxon>Pseudomonadati</taxon>
        <taxon>Pseudomonadota</taxon>
        <taxon>Gammaproteobacteria</taxon>
        <taxon>Alteromonadales</taxon>
        <taxon>Shewanellaceae</taxon>
        <taxon>Shewanella</taxon>
    </lineage>
</organism>
<evidence type="ECO:0000313" key="1">
    <source>
        <dbReference type="EMBL" id="QBF81256.1"/>
    </source>
</evidence>
<accession>A0A411PCK0</accession>
<name>A0A411PCK0_9GAMM</name>
<dbReference type="EMBL" id="CP036200">
    <property type="protein sequence ID" value="QBF81256.1"/>
    <property type="molecule type" value="Genomic_DNA"/>
</dbReference>
<dbReference type="RefSeq" id="WP_130597264.1">
    <property type="nucleotide sequence ID" value="NZ_CP036200.1"/>
</dbReference>
<reference evidence="1 2" key="1">
    <citation type="submission" date="2019-02" db="EMBL/GenBank/DDBJ databases">
        <title>Shewanella sp. D4-2 isolated from Dokdo Island.</title>
        <authorList>
            <person name="Baek K."/>
        </authorList>
    </citation>
    <scope>NUCLEOTIDE SEQUENCE [LARGE SCALE GENOMIC DNA]</scope>
    <source>
        <strain evidence="1 2">D4-2</strain>
    </source>
</reference>
<dbReference type="Proteomes" id="UP000291106">
    <property type="component" value="Chromosome"/>
</dbReference>
<dbReference type="AlphaFoldDB" id="A0A411PCK0"/>
<proteinExistence type="predicted"/>
<dbReference type="KEGG" id="smai:EXU30_00025"/>
<protein>
    <submittedName>
        <fullName evidence="1">Uncharacterized protein</fullName>
    </submittedName>
</protein>